<evidence type="ECO:0000256" key="3">
    <source>
        <dbReference type="SAM" id="Phobius"/>
    </source>
</evidence>
<evidence type="ECO:0000256" key="1">
    <source>
        <dbReference type="ARBA" id="ARBA00012369"/>
    </source>
</evidence>
<feature type="region of interest" description="Disordered" evidence="2">
    <location>
        <begin position="209"/>
        <end position="341"/>
    </location>
</feature>
<keyword evidence="5" id="KW-1185">Reference proteome</keyword>
<dbReference type="OrthoDB" id="40902at2759"/>
<organism evidence="4 5">
    <name type="scientific">Strongylocentrotus purpuratus</name>
    <name type="common">Purple sea urchin</name>
    <dbReference type="NCBI Taxonomy" id="7668"/>
    <lineage>
        <taxon>Eukaryota</taxon>
        <taxon>Metazoa</taxon>
        <taxon>Echinodermata</taxon>
        <taxon>Eleutherozoa</taxon>
        <taxon>Echinozoa</taxon>
        <taxon>Echinoidea</taxon>
        <taxon>Euechinoidea</taxon>
        <taxon>Echinacea</taxon>
        <taxon>Camarodonta</taxon>
        <taxon>Echinidea</taxon>
        <taxon>Strongylocentrotidae</taxon>
        <taxon>Strongylocentrotus</taxon>
    </lineage>
</organism>
<dbReference type="OMA" id="ICEEYSF"/>
<name>A0A7M7N645_STRPU</name>
<dbReference type="FunCoup" id="A0A7M7N645">
    <property type="interactions" value="583"/>
</dbReference>
<dbReference type="Gene3D" id="3.60.10.10">
    <property type="entry name" value="Endonuclease/exonuclease/phosphatase"/>
    <property type="match status" value="1"/>
</dbReference>
<feature type="compositionally biased region" description="Low complexity" evidence="2">
    <location>
        <begin position="297"/>
        <end position="311"/>
    </location>
</feature>
<feature type="transmembrane region" description="Helical" evidence="3">
    <location>
        <begin position="20"/>
        <end position="38"/>
    </location>
</feature>
<dbReference type="KEGG" id="spu:115920339"/>
<dbReference type="RefSeq" id="XP_030831826.1">
    <property type="nucleotide sequence ID" value="XM_030975966.1"/>
</dbReference>
<dbReference type="CTD" id="55512"/>
<evidence type="ECO:0000313" key="5">
    <source>
        <dbReference type="Proteomes" id="UP000007110"/>
    </source>
</evidence>
<keyword evidence="3" id="KW-0472">Membrane</keyword>
<dbReference type="Proteomes" id="UP000007110">
    <property type="component" value="Unassembled WGS sequence"/>
</dbReference>
<feature type="compositionally biased region" description="Polar residues" evidence="2">
    <location>
        <begin position="312"/>
        <end position="341"/>
    </location>
</feature>
<dbReference type="GO" id="GO:0004767">
    <property type="term" value="F:sphingomyelin phosphodiesterase activity"/>
    <property type="evidence" value="ECO:0007669"/>
    <property type="project" value="UniProtKB-EC"/>
</dbReference>
<sequence length="473" mass="53950">MLHQKVFNYSFQEKLYSLGFYLLLPWTWNLNQLMALFLRTTDELQDGDAMPCYERVITLIFLVPIMIAIIIISCPFAGLGFALRVIMARFRRPYRFSFKSNPYLINVNNRIWTDLTEKRNFKFAFVDSCLMPEAMARMNNLGQVQYRAKQMATHIVNSQLRPNPKIFIHSPSDGELKSSCIYHSPSTSVMTPQNISHLAGDEDNVLKFDTSKQYSSRGSVSKDDTLPMRDKDRRRQRRDRSPDLQRSPRMSRTNAGSSNQSPTPPRSQGRKQRELPPKPGGSSDVDIPDIVPSRGVPISSPSSPESAGSTSTVRLQTSQSQYASSVGPSTPGNTNPRSTITRCPMSFCSQSSIRERLGPCEHGISSNFPAHLDFICFQEVFEQRAADRLIHILHNYFSYILYDVGVNSWSVNRFLLNSGLVFGSRYPIVDVVFEYFQESQKEDRFVSKGVLMIKVSSSVLFNYYHFMIAYFVF</sequence>
<dbReference type="EC" id="3.1.4.12" evidence="1"/>
<protein>
    <recommendedName>
        <fullName evidence="1">sphingomyelin phosphodiesterase</fullName>
        <ecNumber evidence="1">3.1.4.12</ecNumber>
    </recommendedName>
</protein>
<feature type="compositionally biased region" description="Basic and acidic residues" evidence="2">
    <location>
        <begin position="220"/>
        <end position="243"/>
    </location>
</feature>
<feature type="compositionally biased region" description="Polar residues" evidence="2">
    <location>
        <begin position="250"/>
        <end position="261"/>
    </location>
</feature>
<evidence type="ECO:0000256" key="2">
    <source>
        <dbReference type="SAM" id="MobiDB-lite"/>
    </source>
</evidence>
<reference evidence="4" key="2">
    <citation type="submission" date="2021-01" db="UniProtKB">
        <authorList>
            <consortium name="EnsemblMetazoa"/>
        </authorList>
    </citation>
    <scope>IDENTIFICATION</scope>
</reference>
<proteinExistence type="predicted"/>
<feature type="transmembrane region" description="Helical" evidence="3">
    <location>
        <begin position="58"/>
        <end position="86"/>
    </location>
</feature>
<dbReference type="GeneID" id="115920339"/>
<accession>A0A7M7N645</accession>
<dbReference type="SUPFAM" id="SSF56219">
    <property type="entry name" value="DNase I-like"/>
    <property type="match status" value="1"/>
</dbReference>
<dbReference type="InterPro" id="IPR038772">
    <property type="entry name" value="Sph/SMPD2-like"/>
</dbReference>
<dbReference type="InterPro" id="IPR036691">
    <property type="entry name" value="Endo/exonu/phosph_ase_sf"/>
</dbReference>
<dbReference type="InParanoid" id="A0A7M7N645"/>
<reference evidence="5" key="1">
    <citation type="submission" date="2015-02" db="EMBL/GenBank/DDBJ databases">
        <title>Genome sequencing for Strongylocentrotus purpuratus.</title>
        <authorList>
            <person name="Murali S."/>
            <person name="Liu Y."/>
            <person name="Vee V."/>
            <person name="English A."/>
            <person name="Wang M."/>
            <person name="Skinner E."/>
            <person name="Han Y."/>
            <person name="Muzny D.M."/>
            <person name="Worley K.C."/>
            <person name="Gibbs R.A."/>
        </authorList>
    </citation>
    <scope>NUCLEOTIDE SEQUENCE</scope>
</reference>
<keyword evidence="3" id="KW-1133">Transmembrane helix</keyword>
<dbReference type="EnsemblMetazoa" id="XM_030975966">
    <property type="protein sequence ID" value="XP_030831826"/>
    <property type="gene ID" value="LOC115920339"/>
</dbReference>
<dbReference type="PANTHER" id="PTHR16320">
    <property type="entry name" value="SPHINGOMYELINASE FAMILY MEMBER"/>
    <property type="match status" value="1"/>
</dbReference>
<dbReference type="PANTHER" id="PTHR16320:SF1">
    <property type="entry name" value="SPHINGOMYELINASE DDB_G0288017"/>
    <property type="match status" value="1"/>
</dbReference>
<evidence type="ECO:0000313" key="4">
    <source>
        <dbReference type="EnsemblMetazoa" id="XP_030831826"/>
    </source>
</evidence>
<dbReference type="AlphaFoldDB" id="A0A7M7N645"/>
<keyword evidence="3" id="KW-0812">Transmembrane</keyword>